<dbReference type="Gene3D" id="3.30.413.10">
    <property type="entry name" value="Sulfite Reductase Hemoprotein, domain 1"/>
    <property type="match status" value="1"/>
</dbReference>
<dbReference type="InterPro" id="IPR005117">
    <property type="entry name" value="NiRdtase/SiRdtase_haem-b_fer"/>
</dbReference>
<dbReference type="GO" id="GO:0046872">
    <property type="term" value="F:metal ion binding"/>
    <property type="evidence" value="ECO:0007669"/>
    <property type="project" value="UniProtKB-KW"/>
</dbReference>
<feature type="domain" description="Nitrite/Sulfite reductase ferredoxin-like" evidence="8">
    <location>
        <begin position="255"/>
        <end position="318"/>
    </location>
</feature>
<evidence type="ECO:0000256" key="5">
    <source>
        <dbReference type="ARBA" id="ARBA00023004"/>
    </source>
</evidence>
<keyword evidence="4" id="KW-0560">Oxidoreductase</keyword>
<comment type="caution">
    <text evidence="9">The sequence shown here is derived from an EMBL/GenBank/DDBJ whole genome shotgun (WGS) entry which is preliminary data.</text>
</comment>
<dbReference type="Proteomes" id="UP000538666">
    <property type="component" value="Unassembled WGS sequence"/>
</dbReference>
<dbReference type="GO" id="GO:0020037">
    <property type="term" value="F:heme binding"/>
    <property type="evidence" value="ECO:0007669"/>
    <property type="project" value="InterPro"/>
</dbReference>
<protein>
    <submittedName>
        <fullName evidence="9">Precorrin-3B synthase</fullName>
    </submittedName>
</protein>
<evidence type="ECO:0000313" key="10">
    <source>
        <dbReference type="Proteomes" id="UP000538666"/>
    </source>
</evidence>
<dbReference type="EMBL" id="JACHEK010000006">
    <property type="protein sequence ID" value="MBB6145333.1"/>
    <property type="molecule type" value="Genomic_DNA"/>
</dbReference>
<keyword evidence="2" id="KW-0349">Heme</keyword>
<evidence type="ECO:0000256" key="2">
    <source>
        <dbReference type="ARBA" id="ARBA00022617"/>
    </source>
</evidence>
<evidence type="ECO:0000313" key="9">
    <source>
        <dbReference type="EMBL" id="MBB6145333.1"/>
    </source>
</evidence>
<evidence type="ECO:0000259" key="7">
    <source>
        <dbReference type="Pfam" id="PF01077"/>
    </source>
</evidence>
<name>A0A841JVB2_9BACT</name>
<dbReference type="GO" id="GO:0016491">
    <property type="term" value="F:oxidoreductase activity"/>
    <property type="evidence" value="ECO:0007669"/>
    <property type="project" value="UniProtKB-KW"/>
</dbReference>
<evidence type="ECO:0000259" key="8">
    <source>
        <dbReference type="Pfam" id="PF03460"/>
    </source>
</evidence>
<dbReference type="GO" id="GO:0051539">
    <property type="term" value="F:4 iron, 4 sulfur cluster binding"/>
    <property type="evidence" value="ECO:0007669"/>
    <property type="project" value="UniProtKB-KW"/>
</dbReference>
<keyword evidence="10" id="KW-1185">Reference proteome</keyword>
<feature type="domain" description="Nitrite/Sulfite reductase ferredoxin-like" evidence="8">
    <location>
        <begin position="18"/>
        <end position="79"/>
    </location>
</feature>
<dbReference type="AlphaFoldDB" id="A0A841JVB2"/>
<evidence type="ECO:0000256" key="4">
    <source>
        <dbReference type="ARBA" id="ARBA00023002"/>
    </source>
</evidence>
<dbReference type="Pfam" id="PF01077">
    <property type="entry name" value="NIR_SIR"/>
    <property type="match status" value="1"/>
</dbReference>
<gene>
    <name evidence="9" type="ORF">HNQ77_003291</name>
</gene>
<dbReference type="RefSeq" id="WP_050061571.1">
    <property type="nucleotide sequence ID" value="NZ_JACHEK010000006.1"/>
</dbReference>
<keyword evidence="5" id="KW-0408">Iron</keyword>
<evidence type="ECO:0000256" key="1">
    <source>
        <dbReference type="ARBA" id="ARBA00022485"/>
    </source>
</evidence>
<dbReference type="Pfam" id="PF03460">
    <property type="entry name" value="NIR_SIR_ferr"/>
    <property type="match status" value="2"/>
</dbReference>
<dbReference type="SUPFAM" id="SSF55124">
    <property type="entry name" value="Nitrite/Sulfite reductase N-terminal domain-like"/>
    <property type="match status" value="2"/>
</dbReference>
<keyword evidence="6" id="KW-0411">Iron-sulfur</keyword>
<sequence length="429" mass="45546">MRVGDSFCPGILHAVPAKDGLLLRIRIPGGLIDASQLRAIARIAETLSDRQVEITSRANVQLRGMQQKDLNHAVEGLESAGMLPSRAHDRVRNIIASPFAGIDGDELLDTSPLVRELDARLSADPMLAELHPKFSMSLDGGGKWYSRELDDLALRAVTSGGEPHFHLAVGGLPAGLSVASDQAIDCMIEAAKLCLQISKQFELPVRAKRIAAVPEAWERMLEGLSAFMQPYVPEKQVIAEQVIAEQDWPIGVHATRQAGVVSVVPSIPLGRLNAQQAQLLAAIANECGASLRLAPWRGIVLGAIASKDVSNISRQLEDAGLSLDGRDGYRGLSACAGLGCDASFADVRADAMLLAQNLAGRETGPGWSVNISGCEKQCAMRNGATAELIANESGYSLKLRGTTVALHCDAKNAIEAVAACHAQLEATTH</sequence>
<proteinExistence type="predicted"/>
<dbReference type="InterPro" id="IPR045854">
    <property type="entry name" value="NO2/SO3_Rdtase_4Fe4S_sf"/>
</dbReference>
<dbReference type="PANTHER" id="PTHR32439:SF9">
    <property type="entry name" value="BLR3264 PROTEIN"/>
    <property type="match status" value="1"/>
</dbReference>
<keyword evidence="3" id="KW-0479">Metal-binding</keyword>
<dbReference type="InterPro" id="IPR012798">
    <property type="entry name" value="Cbl_synth_CobG-like"/>
</dbReference>
<dbReference type="Gene3D" id="3.90.480.10">
    <property type="entry name" value="Sulfite Reductase Hemoprotein,Domain 2"/>
    <property type="match status" value="1"/>
</dbReference>
<reference evidence="9 10" key="1">
    <citation type="submission" date="2020-08" db="EMBL/GenBank/DDBJ databases">
        <title>Genomic Encyclopedia of Type Strains, Phase IV (KMG-IV): sequencing the most valuable type-strain genomes for metagenomic binning, comparative biology and taxonomic classification.</title>
        <authorList>
            <person name="Goeker M."/>
        </authorList>
    </citation>
    <scope>NUCLEOTIDE SEQUENCE [LARGE SCALE GENOMIC DNA]</scope>
    <source>
        <strain evidence="9 10">DSM 103733</strain>
    </source>
</reference>
<dbReference type="InterPro" id="IPR036136">
    <property type="entry name" value="Nit/Sulf_reduc_fer-like_dom_sf"/>
</dbReference>
<organism evidence="9 10">
    <name type="scientific">Silvibacterium bohemicum</name>
    <dbReference type="NCBI Taxonomy" id="1577686"/>
    <lineage>
        <taxon>Bacteria</taxon>
        <taxon>Pseudomonadati</taxon>
        <taxon>Acidobacteriota</taxon>
        <taxon>Terriglobia</taxon>
        <taxon>Terriglobales</taxon>
        <taxon>Acidobacteriaceae</taxon>
        <taxon>Silvibacterium</taxon>
    </lineage>
</organism>
<dbReference type="InterPro" id="IPR051329">
    <property type="entry name" value="NIR_SIR_4Fe-4S"/>
</dbReference>
<accession>A0A841JVB2</accession>
<evidence type="ECO:0000256" key="3">
    <source>
        <dbReference type="ARBA" id="ARBA00022723"/>
    </source>
</evidence>
<dbReference type="NCBIfam" id="TIGR02435">
    <property type="entry name" value="CobG"/>
    <property type="match status" value="1"/>
</dbReference>
<dbReference type="InterPro" id="IPR006067">
    <property type="entry name" value="NO2/SO3_Rdtase_4Fe4S_dom"/>
</dbReference>
<feature type="domain" description="Nitrite/sulphite reductase 4Fe-4S" evidence="7">
    <location>
        <begin position="89"/>
        <end position="175"/>
    </location>
</feature>
<dbReference type="SUPFAM" id="SSF56014">
    <property type="entry name" value="Nitrite and sulphite reductase 4Fe-4S domain-like"/>
    <property type="match status" value="1"/>
</dbReference>
<dbReference type="PANTHER" id="PTHR32439">
    <property type="entry name" value="FERREDOXIN--NITRITE REDUCTASE, CHLOROPLASTIC"/>
    <property type="match status" value="1"/>
</dbReference>
<dbReference type="OrthoDB" id="105450at2"/>
<evidence type="ECO:0000256" key="6">
    <source>
        <dbReference type="ARBA" id="ARBA00023014"/>
    </source>
</evidence>
<keyword evidence="1" id="KW-0004">4Fe-4S</keyword>